<dbReference type="Gene3D" id="2.130.10.10">
    <property type="entry name" value="YVTN repeat-like/Quinoprotein amine dehydrogenase"/>
    <property type="match status" value="1"/>
</dbReference>
<sequence length="418" mass="44304">MSATTEVLPDKVLAQVDAGVIAAVADGDFVAGSYASGDLAPDSAGFRDTLVLLRRSGGGWRRESLPISNSVTAPPEVLRLAADGRSVYVIERLAPRTPGASRIAELAPGRRLFAVALPAGAPAKLADAVELDDFPEALDISPDGRTIAVVSNGSGGSWLHLVPCAGGRFGSVQKFDLAEIAGAGRAPRASNVAWHPSGRILAINFHTENRILFVVLEESGGHFSPRPWGAAVEVGRDPFVGRFAPDGRHYITADWGRNFDAVDLAGRLPESASQLTVVRLGRAGAVAPAHRVVHRTRSDISSEGLAISRNGRFVATVNMRGTVFPAGSPRFQRHASVSLFRFDAADGSLKKIVDRPFTAVLPEGGAFDASGHYFLASVFEYRDLHGGGIEVFRVSEQGLEPLGRIPMPHGVHHLDMAP</sequence>
<proteinExistence type="predicted"/>
<dbReference type="EMBL" id="JBHSVR010000001">
    <property type="protein sequence ID" value="MFC6632722.1"/>
    <property type="molecule type" value="Genomic_DNA"/>
</dbReference>
<reference evidence="2" key="1">
    <citation type="journal article" date="2019" name="Int. J. Syst. Evol. Microbiol.">
        <title>The Global Catalogue of Microorganisms (GCM) 10K type strain sequencing project: providing services to taxonomists for standard genome sequencing and annotation.</title>
        <authorList>
            <consortium name="The Broad Institute Genomics Platform"/>
            <consortium name="The Broad Institute Genome Sequencing Center for Infectious Disease"/>
            <person name="Wu L."/>
            <person name="Ma J."/>
        </authorList>
    </citation>
    <scope>NUCLEOTIDE SEQUENCE [LARGE SCALE GENOMIC DNA]</scope>
    <source>
        <strain evidence="2">CGMCC 1.13718</strain>
    </source>
</reference>
<evidence type="ECO:0008006" key="3">
    <source>
        <dbReference type="Google" id="ProtNLM"/>
    </source>
</evidence>
<keyword evidence="2" id="KW-1185">Reference proteome</keyword>
<organism evidence="1 2">
    <name type="scientific">Microbulbifer taiwanensis</name>
    <dbReference type="NCBI Taxonomy" id="986746"/>
    <lineage>
        <taxon>Bacteria</taxon>
        <taxon>Pseudomonadati</taxon>
        <taxon>Pseudomonadota</taxon>
        <taxon>Gammaproteobacteria</taxon>
        <taxon>Cellvibrionales</taxon>
        <taxon>Microbulbiferaceae</taxon>
        <taxon>Microbulbifer</taxon>
    </lineage>
</organism>
<comment type="caution">
    <text evidence="1">The sequence shown here is derived from an EMBL/GenBank/DDBJ whole genome shotgun (WGS) entry which is preliminary data.</text>
</comment>
<evidence type="ECO:0000313" key="1">
    <source>
        <dbReference type="EMBL" id="MFC6632722.1"/>
    </source>
</evidence>
<gene>
    <name evidence="1" type="ORF">ACFQBM_05495</name>
</gene>
<dbReference type="Proteomes" id="UP001596425">
    <property type="component" value="Unassembled WGS sequence"/>
</dbReference>
<evidence type="ECO:0000313" key="2">
    <source>
        <dbReference type="Proteomes" id="UP001596425"/>
    </source>
</evidence>
<accession>A0ABW1YMA8</accession>
<protein>
    <recommendedName>
        <fullName evidence="3">Lactonase family protein</fullName>
    </recommendedName>
</protein>
<name>A0ABW1YMA8_9GAMM</name>
<dbReference type="RefSeq" id="WP_193191943.1">
    <property type="nucleotide sequence ID" value="NZ_JACZFR010000025.1"/>
</dbReference>
<dbReference type="InterPro" id="IPR015943">
    <property type="entry name" value="WD40/YVTN_repeat-like_dom_sf"/>
</dbReference>
<dbReference type="SUPFAM" id="SSF82171">
    <property type="entry name" value="DPP6 N-terminal domain-like"/>
    <property type="match status" value="1"/>
</dbReference>